<dbReference type="AlphaFoldDB" id="A0A484MQY3"/>
<name>A0A484MQY3_9ASTE</name>
<protein>
    <submittedName>
        <fullName evidence="1">Uncharacterized protein</fullName>
    </submittedName>
</protein>
<gene>
    <name evidence="1" type="ORF">CCAM_LOCUS32976</name>
</gene>
<reference evidence="1 2" key="1">
    <citation type="submission" date="2018-04" db="EMBL/GenBank/DDBJ databases">
        <authorList>
            <person name="Vogel A."/>
        </authorList>
    </citation>
    <scope>NUCLEOTIDE SEQUENCE [LARGE SCALE GENOMIC DNA]</scope>
</reference>
<accession>A0A484MQY3</accession>
<sequence>MEYVRGGELLGRFAAERRLEEESISGSSSAPWSSITGFRFRVVRLAGAAEARRPFALPLWHSGLWD</sequence>
<evidence type="ECO:0000313" key="1">
    <source>
        <dbReference type="EMBL" id="VFQ91200.1"/>
    </source>
</evidence>
<keyword evidence="2" id="KW-1185">Reference proteome</keyword>
<organism evidence="1 2">
    <name type="scientific">Cuscuta campestris</name>
    <dbReference type="NCBI Taxonomy" id="132261"/>
    <lineage>
        <taxon>Eukaryota</taxon>
        <taxon>Viridiplantae</taxon>
        <taxon>Streptophyta</taxon>
        <taxon>Embryophyta</taxon>
        <taxon>Tracheophyta</taxon>
        <taxon>Spermatophyta</taxon>
        <taxon>Magnoliopsida</taxon>
        <taxon>eudicotyledons</taxon>
        <taxon>Gunneridae</taxon>
        <taxon>Pentapetalae</taxon>
        <taxon>asterids</taxon>
        <taxon>lamiids</taxon>
        <taxon>Solanales</taxon>
        <taxon>Convolvulaceae</taxon>
        <taxon>Cuscuteae</taxon>
        <taxon>Cuscuta</taxon>
        <taxon>Cuscuta subgen. Grammica</taxon>
        <taxon>Cuscuta sect. Cleistogrammica</taxon>
    </lineage>
</organism>
<evidence type="ECO:0000313" key="2">
    <source>
        <dbReference type="Proteomes" id="UP000595140"/>
    </source>
</evidence>
<dbReference type="EMBL" id="OOIL02004257">
    <property type="protein sequence ID" value="VFQ91200.1"/>
    <property type="molecule type" value="Genomic_DNA"/>
</dbReference>
<dbReference type="Proteomes" id="UP000595140">
    <property type="component" value="Unassembled WGS sequence"/>
</dbReference>
<proteinExistence type="predicted"/>